<keyword evidence="4" id="KW-1185">Reference proteome</keyword>
<dbReference type="OrthoDB" id="399091at2"/>
<organism evidence="3 4">
    <name type="scientific">[Mycoplasma] phocae</name>
    <dbReference type="NCBI Taxonomy" id="142651"/>
    <lineage>
        <taxon>Bacteria</taxon>
        <taxon>Bacillati</taxon>
        <taxon>Mycoplasmatota</taxon>
        <taxon>Mycoplasmoidales</taxon>
        <taxon>Metamycoplasmataceae</taxon>
        <taxon>Metamycoplasma</taxon>
    </lineage>
</organism>
<keyword evidence="2" id="KW-0812">Transmembrane</keyword>
<feature type="coiled-coil region" evidence="1">
    <location>
        <begin position="60"/>
        <end position="87"/>
    </location>
</feature>
<dbReference type="Proteomes" id="UP000252477">
    <property type="component" value="Chromosome"/>
</dbReference>
<evidence type="ECO:0000313" key="4">
    <source>
        <dbReference type="Proteomes" id="UP000252477"/>
    </source>
</evidence>
<keyword evidence="1" id="KW-0175">Coiled coil</keyword>
<sequence>METKNDNQQTRKIEINMDDIFRDPIKKFYEPLVLNIKDKFNKVFKERITNEADQQLFSEHKRNEDTIDLMENEIRNNKKENKITARKVANGFIIFFSVLLVGLFFLGYLLKNKRIINDFKKYAEERESKISALHRRNNEILLQIYSRYSLEEIKDFVLKELHITKIYNYEWEELKTFVDNSKFACFYSVNKYDIRNSHYYDLLYSILEWINITTVGYRTVTYKSGDSVRTITVSASHVEPTPFVTIKNATSITTNYLPDFSFVEDNTKTMTQKEYDKAVKKGNFVLENPEFHKYYGFDFNDKVRMFTYFTTSVQEKFVEYKKYMNSKFESTYPLSKIKNNIYTTREYNNSLLYFSRIHNWLPFEIDLKQRWTIDKINEKLVGDLIDVLKPVFKSLTKAYLNNYISSENFAKLGDRYVSTYKDIKSISQDKNINIIYWLNKIISGRIFSLITKRADRNTIYEIIGADFTNQTNELLVKLTSFEAHDEIDVVYSQGYAVNVPYVRYYKFSELKKTFTNSQFYLTTPGAEIYAYDAYNSKAISHTNDKDLNGNISGSSITFNVEASKNYSELEKGIRIINNFYRRLPELRGNSKFLIDNSGISIHINDIDKTKVTLRLIDQVLNGII</sequence>
<evidence type="ECO:0000313" key="3">
    <source>
        <dbReference type="EMBL" id="AXE61087.1"/>
    </source>
</evidence>
<protein>
    <submittedName>
        <fullName evidence="3">Uncharacterized protein</fullName>
    </submittedName>
</protein>
<gene>
    <name evidence="3" type="ORF">DA803_03255</name>
</gene>
<feature type="transmembrane region" description="Helical" evidence="2">
    <location>
        <begin position="88"/>
        <end position="110"/>
    </location>
</feature>
<dbReference type="RefSeq" id="WP_114191177.1">
    <property type="nucleotide sequence ID" value="NZ_CP029295.1"/>
</dbReference>
<keyword evidence="2" id="KW-0472">Membrane</keyword>
<proteinExistence type="predicted"/>
<keyword evidence="2" id="KW-1133">Transmembrane helix</keyword>
<name>A0A2Z5IR24_9BACT</name>
<reference evidence="3 4" key="1">
    <citation type="submission" date="2018-05" db="EMBL/GenBank/DDBJ databases">
        <title>Annotation of the Mycoplasma phocidae genome.</title>
        <authorList>
            <person name="Brown D.R."/>
            <person name="Kutish G.F."/>
            <person name="Frasca S.Jr."/>
        </authorList>
    </citation>
    <scope>NUCLEOTIDE SEQUENCE [LARGE SCALE GENOMIC DNA]</scope>
    <source>
        <strain evidence="3 4">105</strain>
    </source>
</reference>
<evidence type="ECO:0000256" key="2">
    <source>
        <dbReference type="SAM" id="Phobius"/>
    </source>
</evidence>
<dbReference type="KEGG" id="mpho:DA803_03255"/>
<dbReference type="AlphaFoldDB" id="A0A2Z5IR24"/>
<evidence type="ECO:0000256" key="1">
    <source>
        <dbReference type="SAM" id="Coils"/>
    </source>
</evidence>
<dbReference type="EMBL" id="CP029295">
    <property type="protein sequence ID" value="AXE61087.1"/>
    <property type="molecule type" value="Genomic_DNA"/>
</dbReference>
<accession>A0A2Z5IR24</accession>